<dbReference type="GeneID" id="34559734"/>
<name>A0A1G4B9H2_9PEZI</name>
<reference evidence="2 3" key="1">
    <citation type="submission" date="2016-09" db="EMBL/GenBank/DDBJ databases">
        <authorList>
            <person name="Capua I."/>
            <person name="De Benedictis P."/>
            <person name="Joannis T."/>
            <person name="Lombin L.H."/>
            <person name="Cattoli G."/>
        </authorList>
    </citation>
    <scope>NUCLEOTIDE SEQUENCE [LARGE SCALE GENOMIC DNA]</scope>
    <source>
        <strain evidence="2 3">IMI 309357</strain>
    </source>
</reference>
<protein>
    <submittedName>
        <fullName evidence="2">Uncharacterized protein</fullName>
    </submittedName>
</protein>
<sequence length="119" mass="13437">MTKELQSPERQTESLNLKKEVSDEPNKTTKTKERASSHPTSKSGIYPQSEDEDTLKQFFPRVSMLDSYGLSKSLREKTTKLHALSATTKGSDRNTYNSARLILTKQKQRKSVSKTKSGN</sequence>
<dbReference type="EMBL" id="MJBS01000050">
    <property type="protein sequence ID" value="OHE98070.1"/>
    <property type="molecule type" value="Genomic_DNA"/>
</dbReference>
<evidence type="ECO:0000313" key="2">
    <source>
        <dbReference type="EMBL" id="OHE98070.1"/>
    </source>
</evidence>
<dbReference type="RefSeq" id="XP_022475222.1">
    <property type="nucleotide sequence ID" value="XM_022618224.1"/>
</dbReference>
<organism evidence="2 3">
    <name type="scientific">Colletotrichum orchidophilum</name>
    <dbReference type="NCBI Taxonomy" id="1209926"/>
    <lineage>
        <taxon>Eukaryota</taxon>
        <taxon>Fungi</taxon>
        <taxon>Dikarya</taxon>
        <taxon>Ascomycota</taxon>
        <taxon>Pezizomycotina</taxon>
        <taxon>Sordariomycetes</taxon>
        <taxon>Hypocreomycetidae</taxon>
        <taxon>Glomerellales</taxon>
        <taxon>Glomerellaceae</taxon>
        <taxon>Colletotrichum</taxon>
    </lineage>
</organism>
<feature type="compositionally biased region" description="Basic and acidic residues" evidence="1">
    <location>
        <begin position="1"/>
        <end position="36"/>
    </location>
</feature>
<proteinExistence type="predicted"/>
<dbReference type="AlphaFoldDB" id="A0A1G4B9H2"/>
<dbReference type="Proteomes" id="UP000176998">
    <property type="component" value="Unassembled WGS sequence"/>
</dbReference>
<evidence type="ECO:0000256" key="1">
    <source>
        <dbReference type="SAM" id="MobiDB-lite"/>
    </source>
</evidence>
<evidence type="ECO:0000313" key="3">
    <source>
        <dbReference type="Proteomes" id="UP000176998"/>
    </source>
</evidence>
<feature type="region of interest" description="Disordered" evidence="1">
    <location>
        <begin position="1"/>
        <end position="52"/>
    </location>
</feature>
<gene>
    <name evidence="2" type="ORF">CORC01_06584</name>
</gene>
<keyword evidence="3" id="KW-1185">Reference proteome</keyword>
<accession>A0A1G4B9H2</accession>
<comment type="caution">
    <text evidence="2">The sequence shown here is derived from an EMBL/GenBank/DDBJ whole genome shotgun (WGS) entry which is preliminary data.</text>
</comment>